<evidence type="ECO:0000256" key="4">
    <source>
        <dbReference type="ARBA" id="ARBA00023136"/>
    </source>
</evidence>
<dbReference type="AlphaFoldDB" id="A0A7S0HYX4"/>
<dbReference type="GO" id="GO:0016020">
    <property type="term" value="C:membrane"/>
    <property type="evidence" value="ECO:0007669"/>
    <property type="project" value="UniProtKB-SubCell"/>
</dbReference>
<dbReference type="PANTHER" id="PTHR10924:SF6">
    <property type="entry name" value="SOLUTE CARRIER FAMILY 49 MEMBER A3"/>
    <property type="match status" value="1"/>
</dbReference>
<dbReference type="SUPFAM" id="SSF103473">
    <property type="entry name" value="MFS general substrate transporter"/>
    <property type="match status" value="1"/>
</dbReference>
<reference evidence="6" key="1">
    <citation type="submission" date="2021-01" db="EMBL/GenBank/DDBJ databases">
        <authorList>
            <person name="Corre E."/>
            <person name="Pelletier E."/>
            <person name="Niang G."/>
            <person name="Scheremetjew M."/>
            <person name="Finn R."/>
            <person name="Kale V."/>
            <person name="Holt S."/>
            <person name="Cochrane G."/>
            <person name="Meng A."/>
            <person name="Brown T."/>
            <person name="Cohen L."/>
        </authorList>
    </citation>
    <scope>NUCLEOTIDE SEQUENCE</scope>
    <source>
        <strain evidence="6">CCMP325</strain>
    </source>
</reference>
<protein>
    <recommendedName>
        <fullName evidence="7">Major facilitator superfamily (MFS) profile domain-containing protein</fullName>
    </recommendedName>
</protein>
<feature type="transmembrane region" description="Helical" evidence="5">
    <location>
        <begin position="168"/>
        <end position="193"/>
    </location>
</feature>
<feature type="transmembrane region" description="Helical" evidence="5">
    <location>
        <begin position="205"/>
        <end position="225"/>
    </location>
</feature>
<dbReference type="PANTHER" id="PTHR10924">
    <property type="entry name" value="MAJOR FACILITATOR SUPERFAMILY PROTEIN-RELATED"/>
    <property type="match status" value="1"/>
</dbReference>
<feature type="transmembrane region" description="Helical" evidence="5">
    <location>
        <begin position="73"/>
        <end position="94"/>
    </location>
</feature>
<dbReference type="Gene3D" id="1.20.1250.20">
    <property type="entry name" value="MFS general substrate transporter like domains"/>
    <property type="match status" value="1"/>
</dbReference>
<dbReference type="EMBL" id="HBEO01033166">
    <property type="protein sequence ID" value="CAD8506115.1"/>
    <property type="molecule type" value="Transcribed_RNA"/>
</dbReference>
<feature type="transmembrane region" description="Helical" evidence="5">
    <location>
        <begin position="365"/>
        <end position="384"/>
    </location>
</feature>
<evidence type="ECO:0000256" key="1">
    <source>
        <dbReference type="ARBA" id="ARBA00004141"/>
    </source>
</evidence>
<organism evidence="6">
    <name type="scientific">Hanusia phi</name>
    <dbReference type="NCBI Taxonomy" id="3032"/>
    <lineage>
        <taxon>Eukaryota</taxon>
        <taxon>Cryptophyceae</taxon>
        <taxon>Pyrenomonadales</taxon>
        <taxon>Geminigeraceae</taxon>
        <taxon>Hanusia</taxon>
    </lineage>
</organism>
<dbReference type="InterPro" id="IPR036259">
    <property type="entry name" value="MFS_trans_sf"/>
</dbReference>
<accession>A0A7S0HYX4</accession>
<evidence type="ECO:0000256" key="3">
    <source>
        <dbReference type="ARBA" id="ARBA00022989"/>
    </source>
</evidence>
<evidence type="ECO:0000313" key="6">
    <source>
        <dbReference type="EMBL" id="CAD8506115.1"/>
    </source>
</evidence>
<proteinExistence type="predicted"/>
<feature type="transmembrane region" description="Helical" evidence="5">
    <location>
        <begin position="237"/>
        <end position="255"/>
    </location>
</feature>
<feature type="transmembrane region" description="Helical" evidence="5">
    <location>
        <begin position="428"/>
        <end position="448"/>
    </location>
</feature>
<keyword evidence="2 5" id="KW-0812">Transmembrane</keyword>
<evidence type="ECO:0008006" key="7">
    <source>
        <dbReference type="Google" id="ProtNLM"/>
    </source>
</evidence>
<evidence type="ECO:0000256" key="2">
    <source>
        <dbReference type="ARBA" id="ARBA00022692"/>
    </source>
</evidence>
<feature type="transmembrane region" description="Helical" evidence="5">
    <location>
        <begin position="294"/>
        <end position="319"/>
    </location>
</feature>
<comment type="subcellular location">
    <subcellularLocation>
        <location evidence="1">Membrane</location>
        <topology evidence="1">Multi-pass membrane protein</topology>
    </subcellularLocation>
</comment>
<evidence type="ECO:0000256" key="5">
    <source>
        <dbReference type="SAM" id="Phobius"/>
    </source>
</evidence>
<keyword evidence="4 5" id="KW-0472">Membrane</keyword>
<name>A0A7S0HYX4_9CRYP</name>
<dbReference type="InterPro" id="IPR049680">
    <property type="entry name" value="FLVCR1-2_SLC49-like"/>
</dbReference>
<keyword evidence="3 5" id="KW-1133">Transmembrane helix</keyword>
<feature type="transmembrane region" description="Helical" evidence="5">
    <location>
        <begin position="468"/>
        <end position="490"/>
    </location>
</feature>
<feature type="transmembrane region" description="Helical" evidence="5">
    <location>
        <begin position="141"/>
        <end position="162"/>
    </location>
</feature>
<sequence length="560" mass="60881">MVRLKGHGESSAYGSMDTMAGISAEDRLKLLENPKRRRDDDDSLTALRETLSTAILAPKTPIPVEPASEISQAIILFVSCLLAFAAAATALSLVPLFQSLRSSIGFSSFQVCFLNAAPLLFSAVTTLVVNNFVQSSPLWDVLAWASLCLALGCWIASCSHYGSPLEYLALGQLFVGVTIAFLSGTPAKLCAFWMAEEKHAWTHTLWVSSALLGSSFAFLAVPPMVGGDGQGRHLGSFLLWRAVLTTGLAAAVIGVRGGMVPSSGPERDESLLYRYRSSSEATMSFAELLRNKKLMYVVVALGLAMGGIFSFFMLLPYLLSLPPHNYTPLQAGQVLCLLAPMGIVGLFVVKGNLLDLPNNGRYKQPILVTIGGTAFFVFIFVMVLGRTHELGLALVGGAVFLFAAPLLFFSQQVTADLSYPHAEHVSSVVVTAVLELIVAICPLISVALTHPFVAEYDSEDSSPTGWILSYGSAFWMLLFATSFLMIVTFYKDDERKIFIDSHPQVIASLTTKVASDLSQARAFSEMVIPMPEKFVREEESMLDHERREAARDVRWSRHGV</sequence>
<feature type="transmembrane region" description="Helical" evidence="5">
    <location>
        <begin position="106"/>
        <end position="129"/>
    </location>
</feature>
<feature type="transmembrane region" description="Helical" evidence="5">
    <location>
        <begin position="390"/>
        <end position="408"/>
    </location>
</feature>
<gene>
    <name evidence="6" type="ORF">HPHI1048_LOCUS22427</name>
</gene>
<feature type="transmembrane region" description="Helical" evidence="5">
    <location>
        <begin position="331"/>
        <end position="353"/>
    </location>
</feature>